<dbReference type="GO" id="GO:0000160">
    <property type="term" value="P:phosphorelay signal transduction system"/>
    <property type="evidence" value="ECO:0007669"/>
    <property type="project" value="InterPro"/>
</dbReference>
<dbReference type="SMART" id="SM00448">
    <property type="entry name" value="REC"/>
    <property type="match status" value="1"/>
</dbReference>
<dbReference type="RefSeq" id="WP_099148331.1">
    <property type="nucleotide sequence ID" value="NZ_PDUD01000002.1"/>
</dbReference>
<reference evidence="4 5" key="1">
    <citation type="submission" date="2017-10" db="EMBL/GenBank/DDBJ databases">
        <title>The draft genome sequence of Lewinella nigricans NBRC 102662.</title>
        <authorList>
            <person name="Wang K."/>
        </authorList>
    </citation>
    <scope>NUCLEOTIDE SEQUENCE [LARGE SCALE GENOMIC DNA]</scope>
    <source>
        <strain evidence="4 5">NBRC 102662</strain>
    </source>
</reference>
<dbReference type="PANTHER" id="PTHR44591">
    <property type="entry name" value="STRESS RESPONSE REGULATOR PROTEIN 1"/>
    <property type="match status" value="1"/>
</dbReference>
<dbReference type="InterPro" id="IPR050595">
    <property type="entry name" value="Bact_response_regulator"/>
</dbReference>
<dbReference type="Proteomes" id="UP000223913">
    <property type="component" value="Unassembled WGS sequence"/>
</dbReference>
<evidence type="ECO:0000313" key="4">
    <source>
        <dbReference type="EMBL" id="PHN08128.1"/>
    </source>
</evidence>
<organism evidence="4 5">
    <name type="scientific">Flavilitoribacter nigricans (strain ATCC 23147 / DSM 23189 / NBRC 102662 / NCIMB 1420 / SS-2)</name>
    <name type="common">Lewinella nigricans</name>
    <dbReference type="NCBI Taxonomy" id="1122177"/>
    <lineage>
        <taxon>Bacteria</taxon>
        <taxon>Pseudomonadati</taxon>
        <taxon>Bacteroidota</taxon>
        <taxon>Saprospiria</taxon>
        <taxon>Saprospirales</taxon>
        <taxon>Lewinellaceae</taxon>
        <taxon>Flavilitoribacter</taxon>
    </lineage>
</organism>
<evidence type="ECO:0000313" key="5">
    <source>
        <dbReference type="Proteomes" id="UP000223913"/>
    </source>
</evidence>
<name>A0A2D0NI74_FLAN2</name>
<feature type="domain" description="Response regulatory" evidence="3">
    <location>
        <begin position="10"/>
        <end position="131"/>
    </location>
</feature>
<comment type="caution">
    <text evidence="4">The sequence shown here is derived from an EMBL/GenBank/DDBJ whole genome shotgun (WGS) entry which is preliminary data.</text>
</comment>
<dbReference type="Gene3D" id="3.40.50.2300">
    <property type="match status" value="1"/>
</dbReference>
<protein>
    <recommendedName>
        <fullName evidence="3">Response regulatory domain-containing protein</fullName>
    </recommendedName>
</protein>
<feature type="modified residue" description="4-aspartylphosphate" evidence="2">
    <location>
        <position position="65"/>
    </location>
</feature>
<dbReference type="InterPro" id="IPR001789">
    <property type="entry name" value="Sig_transdc_resp-reg_receiver"/>
</dbReference>
<dbReference type="SUPFAM" id="SSF52172">
    <property type="entry name" value="CheY-like"/>
    <property type="match status" value="1"/>
</dbReference>
<dbReference type="EMBL" id="PDUD01000002">
    <property type="protein sequence ID" value="PHN08128.1"/>
    <property type="molecule type" value="Genomic_DNA"/>
</dbReference>
<keyword evidence="5" id="KW-1185">Reference proteome</keyword>
<evidence type="ECO:0000256" key="2">
    <source>
        <dbReference type="PROSITE-ProRule" id="PRU00169"/>
    </source>
</evidence>
<dbReference type="AlphaFoldDB" id="A0A2D0NI74"/>
<dbReference type="Pfam" id="PF00072">
    <property type="entry name" value="Response_reg"/>
    <property type="match status" value="1"/>
</dbReference>
<dbReference type="OrthoDB" id="9789181at2"/>
<dbReference type="InterPro" id="IPR011006">
    <property type="entry name" value="CheY-like_superfamily"/>
</dbReference>
<dbReference type="PANTHER" id="PTHR44591:SF3">
    <property type="entry name" value="RESPONSE REGULATORY DOMAIN-CONTAINING PROTEIN"/>
    <property type="match status" value="1"/>
</dbReference>
<dbReference type="PROSITE" id="PS50110">
    <property type="entry name" value="RESPONSE_REGULATORY"/>
    <property type="match status" value="1"/>
</dbReference>
<sequence>MFQRFDYFEMLYVLDNDTANLDLLHAFKLSIVGKLAIDVLTFHKGRDVIDYLSKTEQLPDLLILDLILPDIEGDDLIQILDAQDKTKNLPMILMSGIVINVDNRANAVGADTYLKKPFSIDALVKKIREFIDV</sequence>
<proteinExistence type="predicted"/>
<keyword evidence="1 2" id="KW-0597">Phosphoprotein</keyword>
<accession>A0A2D0NI74</accession>
<evidence type="ECO:0000259" key="3">
    <source>
        <dbReference type="PROSITE" id="PS50110"/>
    </source>
</evidence>
<gene>
    <name evidence="4" type="ORF">CRP01_02060</name>
</gene>
<evidence type="ECO:0000256" key="1">
    <source>
        <dbReference type="ARBA" id="ARBA00022553"/>
    </source>
</evidence>